<accession>A0ABT2TCP6</accession>
<protein>
    <submittedName>
        <fullName evidence="2">Uncharacterized protein</fullName>
    </submittedName>
</protein>
<evidence type="ECO:0000256" key="1">
    <source>
        <dbReference type="SAM" id="Coils"/>
    </source>
</evidence>
<keyword evidence="3" id="KW-1185">Reference proteome</keyword>
<keyword evidence="1" id="KW-0175">Coiled coil</keyword>
<name>A0ABT2TCP6_9FIRM</name>
<comment type="caution">
    <text evidence="2">The sequence shown here is derived from an EMBL/GenBank/DDBJ whole genome shotgun (WGS) entry which is preliminary data.</text>
</comment>
<reference evidence="2 3" key="1">
    <citation type="journal article" date="2021" name="ISME Commun">
        <title>Automated analysis of genomic sequences facilitates high-throughput and comprehensive description of bacteria.</title>
        <authorList>
            <person name="Hitch T.C.A."/>
        </authorList>
    </citation>
    <scope>NUCLEOTIDE SEQUENCE [LARGE SCALE GENOMIC DNA]</scope>
    <source>
        <strain evidence="2 3">H2_18</strain>
    </source>
</reference>
<sequence>MKHKIELDEMNWISGQYDLSAFNIVIDQVLNGRKSKVKYIKEPILWKFLEESELTEEEREKREMEKEILAMEQWIANDRARGLPETNIE</sequence>
<dbReference type="Proteomes" id="UP001652394">
    <property type="component" value="Unassembled WGS sequence"/>
</dbReference>
<feature type="coiled-coil region" evidence="1">
    <location>
        <begin position="47"/>
        <end position="74"/>
    </location>
</feature>
<dbReference type="RefSeq" id="WP_267304156.1">
    <property type="nucleotide sequence ID" value="NZ_JAOQJX010000015.1"/>
</dbReference>
<dbReference type="EMBL" id="JAOQJX010000015">
    <property type="protein sequence ID" value="MCU6748050.1"/>
    <property type="molecule type" value="Genomic_DNA"/>
</dbReference>
<gene>
    <name evidence="2" type="ORF">OCV51_10370</name>
</gene>
<proteinExistence type="predicted"/>
<organism evidence="2 3">
    <name type="scientific">Faecalicatena acetigenes</name>
    <dbReference type="NCBI Taxonomy" id="2981790"/>
    <lineage>
        <taxon>Bacteria</taxon>
        <taxon>Bacillati</taxon>
        <taxon>Bacillota</taxon>
        <taxon>Clostridia</taxon>
        <taxon>Lachnospirales</taxon>
        <taxon>Lachnospiraceae</taxon>
        <taxon>Faecalicatena</taxon>
    </lineage>
</organism>
<evidence type="ECO:0000313" key="3">
    <source>
        <dbReference type="Proteomes" id="UP001652394"/>
    </source>
</evidence>
<evidence type="ECO:0000313" key="2">
    <source>
        <dbReference type="EMBL" id="MCU6748050.1"/>
    </source>
</evidence>